<dbReference type="InterPro" id="IPR000573">
    <property type="entry name" value="AconitaseA/IPMdHydase_ssu_swvl"/>
</dbReference>
<dbReference type="CDD" id="cd01586">
    <property type="entry name" value="AcnA_IRP"/>
    <property type="match status" value="1"/>
</dbReference>
<organism evidence="13 14">
    <name type="scientific">Roseococcus suduntuyensis</name>
    <dbReference type="NCBI Taxonomy" id="455361"/>
    <lineage>
        <taxon>Bacteria</taxon>
        <taxon>Pseudomonadati</taxon>
        <taxon>Pseudomonadota</taxon>
        <taxon>Alphaproteobacteria</taxon>
        <taxon>Acetobacterales</taxon>
        <taxon>Roseomonadaceae</taxon>
        <taxon>Roseococcus</taxon>
    </lineage>
</organism>
<dbReference type="PROSITE" id="PS01244">
    <property type="entry name" value="ACONITASE_2"/>
    <property type="match status" value="1"/>
</dbReference>
<keyword evidence="6 10" id="KW-0408">Iron</keyword>
<dbReference type="EC" id="4.2.1.3" evidence="10"/>
<proteinExistence type="inferred from homology"/>
<evidence type="ECO:0000256" key="2">
    <source>
        <dbReference type="ARBA" id="ARBA00004717"/>
    </source>
</evidence>
<keyword evidence="5" id="KW-0479">Metal-binding</keyword>
<dbReference type="GO" id="GO:0051539">
    <property type="term" value="F:4 iron, 4 sulfur cluster binding"/>
    <property type="evidence" value="ECO:0007669"/>
    <property type="project" value="UniProtKB-KW"/>
</dbReference>
<dbReference type="UniPathway" id="UPA00223">
    <property type="reaction ID" value="UER00718"/>
</dbReference>
<evidence type="ECO:0000256" key="3">
    <source>
        <dbReference type="ARBA" id="ARBA00007185"/>
    </source>
</evidence>
<comment type="pathway">
    <text evidence="2">Carbohydrate metabolism; tricarboxylic acid cycle; isocitrate from oxaloacetate: step 2/2.</text>
</comment>
<sequence>MAAERDSLGARRDIRLGEHIWRVMSLEAAEAAGAGPLSRLPRSLKVLAENVLRHEDGLVIGAPQLAALKTWGEAAAVGQEVPYHPTRVVMNDSGGLPAMADLASLRDAVVRAGGDPRRINPRVPADMVVDHSIMVDHAGSPDAAQRNLDLEYERNAERYRFLRWCQGAFDNFRVVPPGNGILHQVNLESFARCVWTETRGNQRWAFPETLLGTDSHTPMINAIGVFGWGVGGIEAAAAILGQPIGIVLPRVVGCRLTGALPRGVTATDAVLMVTQKLRAVGVVASYVEFFGPGLAALNVFDRATLANMAPEYGATMGFFPVDAQTIAFLEMTGRGGDHARLVESYCRMQGLWHDPAGQQPDYAEVVEIDLSEVEPSAAGPRRPQDRVALPAIRDSFEAAFPPAPEAEGRLSDGAVVIAAITSCTNTSNAQNMLAAGLLARKAVAHGLTAKPWVKTSLAPGSRVVADYLEATGLQAPLDALGFHLIGFGCTTCMGNSGPLPPETEAAIEAGQTTAVAVLSGNRNFEGRIHTQAKANYIMSPPLVVAHALAGTVRIDMTREPLGTGQDGKPVFLADIWPTPEEIAEAAAVALNAPRFTNRYATVFQGDARWEALPSAQGDTFPWEGESLYLNEPPFLREVPREAAAIPDITGARALALLGDSITTDHISPVGIITPSSAAGQYLMSLGIPPAEFNSFAARRVKHEVMIRGTFANIRIQNRLAGGRTGGWTRHEPSGEIIPVHEAAERYAAEGVPLVVVAGQDYGAGSSRDWAAKGTLLLGVRAVIANGFERIHRANLVYMGVLPLELPAGVTVETLGLDGTERWDVAGIHPAPEPGAGLPARLHRADGRVEELTLRCRLDTPFEAECFRAGGILPRVLRASLVPEAA</sequence>
<keyword evidence="7 10" id="KW-0411">Iron-sulfur</keyword>
<dbReference type="NCBIfam" id="NF006757">
    <property type="entry name" value="PRK09277.1"/>
    <property type="match status" value="1"/>
</dbReference>
<dbReference type="InterPro" id="IPR001030">
    <property type="entry name" value="Acoase/IPM_deHydtase_lsu_aba"/>
</dbReference>
<dbReference type="Gene3D" id="3.30.499.10">
    <property type="entry name" value="Aconitase, domain 3"/>
    <property type="match status" value="2"/>
</dbReference>
<keyword evidence="14" id="KW-1185">Reference proteome</keyword>
<dbReference type="PANTHER" id="PTHR11670">
    <property type="entry name" value="ACONITASE/IRON-RESPONSIVE ELEMENT FAMILY MEMBER"/>
    <property type="match status" value="1"/>
</dbReference>
<feature type="domain" description="Aconitase/3-isopropylmalate dehydratase large subunit alpha/beta/alpha" evidence="11">
    <location>
        <begin position="78"/>
        <end position="550"/>
    </location>
</feature>
<dbReference type="SUPFAM" id="SSF53732">
    <property type="entry name" value="Aconitase iron-sulfur domain"/>
    <property type="match status" value="1"/>
</dbReference>
<evidence type="ECO:0000256" key="8">
    <source>
        <dbReference type="ARBA" id="ARBA00023239"/>
    </source>
</evidence>
<comment type="cofactor">
    <cofactor evidence="1">
        <name>[4Fe-4S] cluster</name>
        <dbReference type="ChEBI" id="CHEBI:49883"/>
    </cofactor>
</comment>
<reference evidence="13 14" key="1">
    <citation type="submission" date="2020-08" db="EMBL/GenBank/DDBJ databases">
        <title>Genomic Encyclopedia of Type Strains, Phase IV (KMG-IV): sequencing the most valuable type-strain genomes for metagenomic binning, comparative biology and taxonomic classification.</title>
        <authorList>
            <person name="Goeker M."/>
        </authorList>
    </citation>
    <scope>NUCLEOTIDE SEQUENCE [LARGE SCALE GENOMIC DNA]</scope>
    <source>
        <strain evidence="13 14">DSM 19979</strain>
    </source>
</reference>
<comment type="similarity">
    <text evidence="3 10">Belongs to the aconitase/IPM isomerase family.</text>
</comment>
<keyword evidence="4 10" id="KW-0004">4Fe-4S</keyword>
<dbReference type="InterPro" id="IPR015931">
    <property type="entry name" value="Acnase/IPM_dHydase_lsu_aba_1/3"/>
</dbReference>
<evidence type="ECO:0000256" key="4">
    <source>
        <dbReference type="ARBA" id="ARBA00022485"/>
    </source>
</evidence>
<name>A0A840AGM1_9PROT</name>
<dbReference type="FunFam" id="3.20.19.10:FF:000001">
    <property type="entry name" value="Aconitate hydratase"/>
    <property type="match status" value="1"/>
</dbReference>
<evidence type="ECO:0000256" key="1">
    <source>
        <dbReference type="ARBA" id="ARBA00001966"/>
    </source>
</evidence>
<feature type="domain" description="Aconitase A/isopropylmalate dehydratase small subunit swivel" evidence="12">
    <location>
        <begin position="680"/>
        <end position="807"/>
    </location>
</feature>
<dbReference type="InterPro" id="IPR018136">
    <property type="entry name" value="Aconitase_4Fe-4S_BS"/>
</dbReference>
<dbReference type="GO" id="GO:0003994">
    <property type="term" value="F:aconitate hydratase activity"/>
    <property type="evidence" value="ECO:0007669"/>
    <property type="project" value="UniProtKB-EC"/>
</dbReference>
<gene>
    <name evidence="13" type="ORF">GGQ83_003637</name>
</gene>
<evidence type="ECO:0000313" key="14">
    <source>
        <dbReference type="Proteomes" id="UP000553193"/>
    </source>
</evidence>
<dbReference type="Gene3D" id="3.20.19.10">
    <property type="entry name" value="Aconitase, domain 4"/>
    <property type="match status" value="1"/>
</dbReference>
<evidence type="ECO:0000256" key="5">
    <source>
        <dbReference type="ARBA" id="ARBA00022723"/>
    </source>
</evidence>
<comment type="function">
    <text evidence="10">Catalyzes the isomerization of citrate to isocitrate via cis-aconitate.</text>
</comment>
<protein>
    <recommendedName>
        <fullName evidence="10">Aconitate hydratase</fullName>
        <shortName evidence="10">Aconitase</shortName>
        <ecNumber evidence="10">4.2.1.3</ecNumber>
    </recommendedName>
</protein>
<dbReference type="PRINTS" id="PR00415">
    <property type="entry name" value="ACONITASE"/>
</dbReference>
<dbReference type="AlphaFoldDB" id="A0A840AGM1"/>
<evidence type="ECO:0000256" key="6">
    <source>
        <dbReference type="ARBA" id="ARBA00023004"/>
    </source>
</evidence>
<dbReference type="GO" id="GO:0046872">
    <property type="term" value="F:metal ion binding"/>
    <property type="evidence" value="ECO:0007669"/>
    <property type="project" value="UniProtKB-KW"/>
</dbReference>
<dbReference type="Pfam" id="PF00330">
    <property type="entry name" value="Aconitase"/>
    <property type="match status" value="1"/>
</dbReference>
<evidence type="ECO:0000259" key="12">
    <source>
        <dbReference type="Pfam" id="PF00694"/>
    </source>
</evidence>
<dbReference type="EMBL" id="JACIDJ010000008">
    <property type="protein sequence ID" value="MBB3900167.1"/>
    <property type="molecule type" value="Genomic_DNA"/>
</dbReference>
<dbReference type="InterPro" id="IPR006249">
    <property type="entry name" value="Aconitase/IRP2"/>
</dbReference>
<accession>A0A840AGM1</accession>
<dbReference type="InterPro" id="IPR036008">
    <property type="entry name" value="Aconitase_4Fe-4S_dom"/>
</dbReference>
<evidence type="ECO:0000259" key="11">
    <source>
        <dbReference type="Pfam" id="PF00330"/>
    </source>
</evidence>
<dbReference type="NCBIfam" id="TIGR01341">
    <property type="entry name" value="aconitase_1"/>
    <property type="match status" value="1"/>
</dbReference>
<dbReference type="SUPFAM" id="SSF52016">
    <property type="entry name" value="LeuD/IlvD-like"/>
    <property type="match status" value="1"/>
</dbReference>
<dbReference type="InterPro" id="IPR015928">
    <property type="entry name" value="Aconitase/3IPM_dehydase_swvl"/>
</dbReference>
<dbReference type="RefSeq" id="WP_184386397.1">
    <property type="nucleotide sequence ID" value="NZ_JACIDJ010000008.1"/>
</dbReference>
<dbReference type="NCBIfam" id="NF009520">
    <property type="entry name" value="PRK12881.1"/>
    <property type="match status" value="1"/>
</dbReference>
<keyword evidence="8 10" id="KW-0456">Lyase</keyword>
<dbReference type="Gene3D" id="6.10.190.10">
    <property type="match status" value="1"/>
</dbReference>
<comment type="catalytic activity">
    <reaction evidence="9 10">
        <text>citrate = D-threo-isocitrate</text>
        <dbReference type="Rhea" id="RHEA:10336"/>
        <dbReference type="ChEBI" id="CHEBI:15562"/>
        <dbReference type="ChEBI" id="CHEBI:16947"/>
        <dbReference type="EC" id="4.2.1.3"/>
    </reaction>
</comment>
<dbReference type="GO" id="GO:0006099">
    <property type="term" value="P:tricarboxylic acid cycle"/>
    <property type="evidence" value="ECO:0007669"/>
    <property type="project" value="UniProtKB-UniPathway"/>
</dbReference>
<evidence type="ECO:0000256" key="7">
    <source>
        <dbReference type="ARBA" id="ARBA00023014"/>
    </source>
</evidence>
<dbReference type="Pfam" id="PF00694">
    <property type="entry name" value="Aconitase_C"/>
    <property type="match status" value="1"/>
</dbReference>
<evidence type="ECO:0000256" key="10">
    <source>
        <dbReference type="RuleBase" id="RU361275"/>
    </source>
</evidence>
<comment type="caution">
    <text evidence="13">The sequence shown here is derived from an EMBL/GenBank/DDBJ whole genome shotgun (WGS) entry which is preliminary data.</text>
</comment>
<evidence type="ECO:0000313" key="13">
    <source>
        <dbReference type="EMBL" id="MBB3900167.1"/>
    </source>
</evidence>
<dbReference type="Proteomes" id="UP000553193">
    <property type="component" value="Unassembled WGS sequence"/>
</dbReference>
<evidence type="ECO:0000256" key="9">
    <source>
        <dbReference type="ARBA" id="ARBA00023501"/>
    </source>
</evidence>